<evidence type="ECO:0000313" key="1">
    <source>
        <dbReference type="EMBL" id="GBN51178.1"/>
    </source>
</evidence>
<accession>A0A4Y2PGP5</accession>
<comment type="caution">
    <text evidence="1">The sequence shown here is derived from an EMBL/GenBank/DDBJ whole genome shotgun (WGS) entry which is preliminary data.</text>
</comment>
<gene>
    <name evidence="1" type="ORF">AVEN_103376_1</name>
</gene>
<sequence length="73" mass="8083">MALSASSRNSSSEEPAICTRSVTAYDRAPLHAPFRISLQQPNRLDGHVKIQHMSDRASNWTTDTESGAMILLR</sequence>
<dbReference type="Proteomes" id="UP000499080">
    <property type="component" value="Unassembled WGS sequence"/>
</dbReference>
<evidence type="ECO:0000313" key="2">
    <source>
        <dbReference type="Proteomes" id="UP000499080"/>
    </source>
</evidence>
<keyword evidence="2" id="KW-1185">Reference proteome</keyword>
<protein>
    <submittedName>
        <fullName evidence="1">Uncharacterized protein</fullName>
    </submittedName>
</protein>
<name>A0A4Y2PGP5_ARAVE</name>
<proteinExistence type="predicted"/>
<dbReference type="AlphaFoldDB" id="A0A4Y2PGP5"/>
<organism evidence="1 2">
    <name type="scientific">Araneus ventricosus</name>
    <name type="common">Orbweaver spider</name>
    <name type="synonym">Epeira ventricosa</name>
    <dbReference type="NCBI Taxonomy" id="182803"/>
    <lineage>
        <taxon>Eukaryota</taxon>
        <taxon>Metazoa</taxon>
        <taxon>Ecdysozoa</taxon>
        <taxon>Arthropoda</taxon>
        <taxon>Chelicerata</taxon>
        <taxon>Arachnida</taxon>
        <taxon>Araneae</taxon>
        <taxon>Araneomorphae</taxon>
        <taxon>Entelegynae</taxon>
        <taxon>Araneoidea</taxon>
        <taxon>Araneidae</taxon>
        <taxon>Araneus</taxon>
    </lineage>
</organism>
<reference evidence="1 2" key="1">
    <citation type="journal article" date="2019" name="Sci. Rep.">
        <title>Orb-weaving spider Araneus ventricosus genome elucidates the spidroin gene catalogue.</title>
        <authorList>
            <person name="Kono N."/>
            <person name="Nakamura H."/>
            <person name="Ohtoshi R."/>
            <person name="Moran D.A.P."/>
            <person name="Shinohara A."/>
            <person name="Yoshida Y."/>
            <person name="Fujiwara M."/>
            <person name="Mori M."/>
            <person name="Tomita M."/>
            <person name="Arakawa K."/>
        </authorList>
    </citation>
    <scope>NUCLEOTIDE SEQUENCE [LARGE SCALE GENOMIC DNA]</scope>
</reference>
<dbReference type="EMBL" id="BGPR01011411">
    <property type="protein sequence ID" value="GBN51178.1"/>
    <property type="molecule type" value="Genomic_DNA"/>
</dbReference>